<keyword evidence="4" id="KW-1185">Reference proteome</keyword>
<proteinExistence type="predicted"/>
<dbReference type="OrthoDB" id="10628560at2759"/>
<accession>A0A9P1C336</accession>
<evidence type="ECO:0000313" key="4">
    <source>
        <dbReference type="Proteomes" id="UP001152797"/>
    </source>
</evidence>
<evidence type="ECO:0000313" key="3">
    <source>
        <dbReference type="EMBL" id="CAL4771491.1"/>
    </source>
</evidence>
<dbReference type="EMBL" id="CAMXCT020000868">
    <property type="protein sequence ID" value="CAL1137554.1"/>
    <property type="molecule type" value="Genomic_DNA"/>
</dbReference>
<feature type="region of interest" description="Disordered" evidence="1">
    <location>
        <begin position="467"/>
        <end position="522"/>
    </location>
</feature>
<evidence type="ECO:0000256" key="1">
    <source>
        <dbReference type="SAM" id="MobiDB-lite"/>
    </source>
</evidence>
<feature type="compositionally biased region" description="Acidic residues" evidence="1">
    <location>
        <begin position="344"/>
        <end position="354"/>
    </location>
</feature>
<feature type="compositionally biased region" description="Low complexity" evidence="1">
    <location>
        <begin position="358"/>
        <end position="371"/>
    </location>
</feature>
<feature type="region of interest" description="Disordered" evidence="1">
    <location>
        <begin position="150"/>
        <end position="173"/>
    </location>
</feature>
<dbReference type="EMBL" id="CAMXCT010000868">
    <property type="protein sequence ID" value="CAI3984179.1"/>
    <property type="molecule type" value="Genomic_DNA"/>
</dbReference>
<dbReference type="AlphaFoldDB" id="A0A9P1C336"/>
<evidence type="ECO:0000313" key="2">
    <source>
        <dbReference type="EMBL" id="CAI3984179.1"/>
    </source>
</evidence>
<sequence length="620" mass="67839">MALKVLKPLKSGGWARRKVSAKKKGKAKRFDTPTVSNLHPVIALTLHLLSMGGLPYALMSLVHAVACNMSSPTTTISVAEFFAGCKSICNGFRQHGMTAVSFEIEDRAIEDMLSGIGFAYAISLVLRLRRTDLFVVCRAQVRAHTESSLMSSCSKGSRDPPSDMESDGGESSYSFLDDPLWDWEGCLPSEGPKKYVAALQCLGLELAKAVPKNVQEKAITPLNVPPTRDLLVGVYGKSTTKEIKNYCAIHCLVTFRAFQARKPSKEELKIVLNAFNHYHQGLAIRPFEPEDDFEETRDRVIFKLGKLWSGLRRKWQNSRHASRSPWVQTLKDLMRNPVTKDAESVTDADLDAETEPLGGSESSPDSESSDPIPDNFMGVVDVPDFEGSSSSQSEDDVSDCGSDVWKGVPTLSSDEEDPLPLTNGEESQPEPHSIVCDGEEAHAVVPVLLGDDPANFDETDCARSVSPVNVGNRKKRGRGNANDEVAPGAKKPKKKLRRKAKKSKAKKGSPKNEQGEEAVEPSKDSVLESFAVTYQALIKTLPVCMWPTSTKHGEHSYTVWMGSARVEVLLRQMAFKPKADINGVTLTGESARSITFVKDVGAAWKTVCEVLRLPSQDGSD</sequence>
<gene>
    <name evidence="2" type="ORF">C1SCF055_LOCUS11728</name>
</gene>
<feature type="compositionally biased region" description="Basic residues" evidence="1">
    <location>
        <begin position="490"/>
        <end position="509"/>
    </location>
</feature>
<organism evidence="2">
    <name type="scientific">Cladocopium goreaui</name>
    <dbReference type="NCBI Taxonomy" id="2562237"/>
    <lineage>
        <taxon>Eukaryota</taxon>
        <taxon>Sar</taxon>
        <taxon>Alveolata</taxon>
        <taxon>Dinophyceae</taxon>
        <taxon>Suessiales</taxon>
        <taxon>Symbiodiniaceae</taxon>
        <taxon>Cladocopium</taxon>
    </lineage>
</organism>
<reference evidence="2" key="1">
    <citation type="submission" date="2022-10" db="EMBL/GenBank/DDBJ databases">
        <authorList>
            <person name="Chen Y."/>
            <person name="Dougan E. K."/>
            <person name="Chan C."/>
            <person name="Rhodes N."/>
            <person name="Thang M."/>
        </authorList>
    </citation>
    <scope>NUCLEOTIDE SEQUENCE</scope>
</reference>
<reference evidence="3 4" key="2">
    <citation type="submission" date="2024-05" db="EMBL/GenBank/DDBJ databases">
        <authorList>
            <person name="Chen Y."/>
            <person name="Shah S."/>
            <person name="Dougan E. K."/>
            <person name="Thang M."/>
            <person name="Chan C."/>
        </authorList>
    </citation>
    <scope>NUCLEOTIDE SEQUENCE [LARGE SCALE GENOMIC DNA]</scope>
</reference>
<comment type="caution">
    <text evidence="2">The sequence shown here is derived from an EMBL/GenBank/DDBJ whole genome shotgun (WGS) entry which is preliminary data.</text>
</comment>
<dbReference type="Proteomes" id="UP001152797">
    <property type="component" value="Unassembled WGS sequence"/>
</dbReference>
<feature type="region of interest" description="Disordered" evidence="1">
    <location>
        <begin position="335"/>
        <end position="433"/>
    </location>
</feature>
<dbReference type="EMBL" id="CAMXCT030000868">
    <property type="protein sequence ID" value="CAL4771491.1"/>
    <property type="molecule type" value="Genomic_DNA"/>
</dbReference>
<name>A0A9P1C336_9DINO</name>
<protein>
    <submittedName>
        <fullName evidence="2">Uncharacterized protein</fullName>
    </submittedName>
</protein>